<dbReference type="Proteomes" id="UP001160148">
    <property type="component" value="Unassembled WGS sequence"/>
</dbReference>
<comment type="caution">
    <text evidence="2">The sequence shown here is derived from an EMBL/GenBank/DDBJ whole genome shotgun (WGS) entry which is preliminary data.</text>
</comment>
<dbReference type="InterPro" id="IPR038212">
    <property type="entry name" value="TF_EnY2_sf"/>
</dbReference>
<sequence length="142" mass="16199">MCNRSTTIDEIVKDRICIRLIETKWVDKVENLIYVALQKRNERGQDLTTVKFEEMYQDVCEIARDGLPMRMENELHEKMNDFLSSNIDGSDNPYTMNLSESNSPSAVNVDTNDTPSDGSSDVFNDILDITLGVSTNEKTKIR</sequence>
<proteinExistence type="predicted"/>
<protein>
    <submittedName>
        <fullName evidence="2">Uncharacterized protein</fullName>
    </submittedName>
</protein>
<evidence type="ECO:0000313" key="3">
    <source>
        <dbReference type="Proteomes" id="UP001160148"/>
    </source>
</evidence>
<dbReference type="GO" id="GO:0000124">
    <property type="term" value="C:SAGA complex"/>
    <property type="evidence" value="ECO:0007669"/>
    <property type="project" value="InterPro"/>
</dbReference>
<accession>A0AAV0WX52</accession>
<dbReference type="Pfam" id="PF10163">
    <property type="entry name" value="EnY2"/>
    <property type="match status" value="1"/>
</dbReference>
<feature type="region of interest" description="Disordered" evidence="1">
    <location>
        <begin position="83"/>
        <end position="120"/>
    </location>
</feature>
<evidence type="ECO:0000313" key="2">
    <source>
        <dbReference type="EMBL" id="CAI6360659.1"/>
    </source>
</evidence>
<name>A0AAV0WX52_9HEMI</name>
<dbReference type="EMBL" id="CARXXK010000003">
    <property type="protein sequence ID" value="CAI6360659.1"/>
    <property type="molecule type" value="Genomic_DNA"/>
</dbReference>
<organism evidence="2 3">
    <name type="scientific">Macrosiphum euphorbiae</name>
    <name type="common">potato aphid</name>
    <dbReference type="NCBI Taxonomy" id="13131"/>
    <lineage>
        <taxon>Eukaryota</taxon>
        <taxon>Metazoa</taxon>
        <taxon>Ecdysozoa</taxon>
        <taxon>Arthropoda</taxon>
        <taxon>Hexapoda</taxon>
        <taxon>Insecta</taxon>
        <taxon>Pterygota</taxon>
        <taxon>Neoptera</taxon>
        <taxon>Paraneoptera</taxon>
        <taxon>Hemiptera</taxon>
        <taxon>Sternorrhyncha</taxon>
        <taxon>Aphidomorpha</taxon>
        <taxon>Aphidoidea</taxon>
        <taxon>Aphididae</taxon>
        <taxon>Macrosiphini</taxon>
        <taxon>Macrosiphum</taxon>
    </lineage>
</organism>
<dbReference type="AlphaFoldDB" id="A0AAV0WX52"/>
<reference evidence="2 3" key="1">
    <citation type="submission" date="2023-01" db="EMBL/GenBank/DDBJ databases">
        <authorList>
            <person name="Whitehead M."/>
        </authorList>
    </citation>
    <scope>NUCLEOTIDE SEQUENCE [LARGE SCALE GENOMIC DNA]</scope>
</reference>
<gene>
    <name evidence="2" type="ORF">MEUPH1_LOCUS15936</name>
</gene>
<dbReference type="GO" id="GO:0003713">
    <property type="term" value="F:transcription coactivator activity"/>
    <property type="evidence" value="ECO:0007669"/>
    <property type="project" value="InterPro"/>
</dbReference>
<dbReference type="InterPro" id="IPR018783">
    <property type="entry name" value="TF_ENY2"/>
</dbReference>
<keyword evidence="3" id="KW-1185">Reference proteome</keyword>
<dbReference type="GO" id="GO:0006406">
    <property type="term" value="P:mRNA export from nucleus"/>
    <property type="evidence" value="ECO:0007669"/>
    <property type="project" value="InterPro"/>
</dbReference>
<evidence type="ECO:0000256" key="1">
    <source>
        <dbReference type="SAM" id="MobiDB-lite"/>
    </source>
</evidence>
<dbReference type="GO" id="GO:0005643">
    <property type="term" value="C:nuclear pore"/>
    <property type="evidence" value="ECO:0007669"/>
    <property type="project" value="InterPro"/>
</dbReference>
<dbReference type="Gene3D" id="1.10.246.140">
    <property type="match status" value="1"/>
</dbReference>